<feature type="compositionally biased region" description="Basic residues" evidence="1">
    <location>
        <begin position="129"/>
        <end position="139"/>
    </location>
</feature>
<dbReference type="RefSeq" id="WP_095548864.1">
    <property type="nucleotide sequence ID" value="NZ_NSJF01000001.1"/>
</dbReference>
<name>A0A2A2AE33_9BURK</name>
<evidence type="ECO:0000256" key="1">
    <source>
        <dbReference type="SAM" id="MobiDB-lite"/>
    </source>
</evidence>
<accession>A0A2A2AE33</accession>
<comment type="caution">
    <text evidence="2">The sequence shown here is derived from an EMBL/GenBank/DDBJ whole genome shotgun (WGS) entry which is preliminary data.</text>
</comment>
<feature type="region of interest" description="Disordered" evidence="1">
    <location>
        <begin position="126"/>
        <end position="208"/>
    </location>
</feature>
<proteinExistence type="predicted"/>
<reference evidence="2 3" key="1">
    <citation type="submission" date="2017-08" db="EMBL/GenBank/DDBJ databases">
        <title>WGS of Clinical strains of the CDC Group NO-1 linked to zoonotic infections in humans.</title>
        <authorList>
            <person name="Bernier A.-M."/>
            <person name="Bernard K."/>
        </authorList>
    </citation>
    <scope>NUCLEOTIDE SEQUENCE [LARGE SCALE GENOMIC DNA]</scope>
    <source>
        <strain evidence="2 3">NML03-0146</strain>
    </source>
</reference>
<protein>
    <recommendedName>
        <fullName evidence="4">Lipoprotein</fullName>
    </recommendedName>
</protein>
<organism evidence="2 3">
    <name type="scientific">Vandammella animalimorsus</name>
    <dbReference type="NCBI Taxonomy" id="2029117"/>
    <lineage>
        <taxon>Bacteria</taxon>
        <taxon>Pseudomonadati</taxon>
        <taxon>Pseudomonadota</taxon>
        <taxon>Betaproteobacteria</taxon>
        <taxon>Burkholderiales</taxon>
        <taxon>Comamonadaceae</taxon>
        <taxon>Vandammella</taxon>
    </lineage>
</organism>
<evidence type="ECO:0000313" key="3">
    <source>
        <dbReference type="Proteomes" id="UP000217999"/>
    </source>
</evidence>
<sequence>MPRPLHGLAKPFAASPLQHLPTLPTAVQAAGLHQRSLRWLACALLALGMAGCAVHDSAYYGDGHYGHVRGHSLGGYAYPPGAYSLPPGAVYRGRYYGQPAYLVPYPGPDYDWPGYRRPYYVPPPGYGHPHGHPHGHRPAPRVQSWLNRKPPPSVPHPPPSNAQQALDRPFQSPGQGHSPHWLQPQPPQPHTERPGPASGSVLRPLPQR</sequence>
<dbReference type="AlphaFoldDB" id="A0A2A2AE33"/>
<gene>
    <name evidence="2" type="ORF">CK620_01955</name>
</gene>
<dbReference type="EMBL" id="NSJF01000001">
    <property type="protein sequence ID" value="PAT36018.1"/>
    <property type="molecule type" value="Genomic_DNA"/>
</dbReference>
<dbReference type="Proteomes" id="UP000217999">
    <property type="component" value="Unassembled WGS sequence"/>
</dbReference>
<evidence type="ECO:0008006" key="4">
    <source>
        <dbReference type="Google" id="ProtNLM"/>
    </source>
</evidence>
<feature type="compositionally biased region" description="Pro residues" evidence="1">
    <location>
        <begin position="149"/>
        <end position="160"/>
    </location>
</feature>
<evidence type="ECO:0000313" key="2">
    <source>
        <dbReference type="EMBL" id="PAT36018.1"/>
    </source>
</evidence>